<dbReference type="STRING" id="1121302.SAMN02745163_03927"/>
<name>A0A1M6SZC1_9CLOT</name>
<dbReference type="UniPathway" id="UPA00904">
    <property type="reaction ID" value="UER00871"/>
</dbReference>
<feature type="domain" description="Nucleoside phosphorylase" evidence="6">
    <location>
        <begin position="2"/>
        <end position="228"/>
    </location>
</feature>
<organism evidence="7 8">
    <name type="scientific">Clostridium cavendishii DSM 21758</name>
    <dbReference type="NCBI Taxonomy" id="1121302"/>
    <lineage>
        <taxon>Bacteria</taxon>
        <taxon>Bacillati</taxon>
        <taxon>Bacillota</taxon>
        <taxon>Clostridia</taxon>
        <taxon>Eubacteriales</taxon>
        <taxon>Clostridiaceae</taxon>
        <taxon>Clostridium</taxon>
    </lineage>
</organism>
<dbReference type="RefSeq" id="WP_072992138.1">
    <property type="nucleotide sequence ID" value="NZ_FQZB01000018.1"/>
</dbReference>
<keyword evidence="5" id="KW-0486">Methionine biosynthesis</keyword>
<dbReference type="GO" id="GO:0005829">
    <property type="term" value="C:cytosol"/>
    <property type="evidence" value="ECO:0007669"/>
    <property type="project" value="TreeGrafter"/>
</dbReference>
<dbReference type="InterPro" id="IPR010049">
    <property type="entry name" value="MTA_SAH_Nsdase"/>
</dbReference>
<evidence type="ECO:0000256" key="4">
    <source>
        <dbReference type="ARBA" id="ARBA00022801"/>
    </source>
</evidence>
<dbReference type="Pfam" id="PF01048">
    <property type="entry name" value="PNP_UDP_1"/>
    <property type="match status" value="1"/>
</dbReference>
<dbReference type="GO" id="GO:0008930">
    <property type="term" value="F:methylthioadenosine nucleosidase activity"/>
    <property type="evidence" value="ECO:0007669"/>
    <property type="project" value="InterPro"/>
</dbReference>
<reference evidence="7 8" key="1">
    <citation type="submission" date="2016-11" db="EMBL/GenBank/DDBJ databases">
        <authorList>
            <person name="Jaros S."/>
            <person name="Januszkiewicz K."/>
            <person name="Wedrychowicz H."/>
        </authorList>
    </citation>
    <scope>NUCLEOTIDE SEQUENCE [LARGE SCALE GENOMIC DNA]</scope>
    <source>
        <strain evidence="7 8">DSM 21758</strain>
    </source>
</reference>
<dbReference type="NCBIfam" id="NF004079">
    <property type="entry name" value="PRK05584.1"/>
    <property type="match status" value="1"/>
</dbReference>
<dbReference type="AlphaFoldDB" id="A0A1M6SZC1"/>
<keyword evidence="8" id="KW-1185">Reference proteome</keyword>
<accession>A0A1M6SZC1</accession>
<comment type="pathway">
    <text evidence="1">Amino-acid biosynthesis; L-methionine biosynthesis via salvage pathway; S-methyl-5-thio-alpha-D-ribose 1-phosphate from S-methyl-5'-thioadenosine (hydrolase route): step 1/2.</text>
</comment>
<dbReference type="GO" id="GO:0009164">
    <property type="term" value="P:nucleoside catabolic process"/>
    <property type="evidence" value="ECO:0007669"/>
    <property type="project" value="InterPro"/>
</dbReference>
<protein>
    <recommendedName>
        <fullName evidence="2">adenosylhomocysteine nucleosidase</fullName>
        <ecNumber evidence="2">3.2.2.9</ecNumber>
    </recommendedName>
</protein>
<dbReference type="SUPFAM" id="SSF53167">
    <property type="entry name" value="Purine and uridine phosphorylases"/>
    <property type="match status" value="1"/>
</dbReference>
<dbReference type="EMBL" id="FQZB01000018">
    <property type="protein sequence ID" value="SHK49996.1"/>
    <property type="molecule type" value="Genomic_DNA"/>
</dbReference>
<dbReference type="OrthoDB" id="9792278at2"/>
<dbReference type="PANTHER" id="PTHR46832:SF1">
    <property type="entry name" value="5'-METHYLTHIOADENOSINE_S-ADENOSYLHOMOCYSTEINE NUCLEOSIDASE"/>
    <property type="match status" value="1"/>
</dbReference>
<sequence length="230" mass="25265">MTLGIIGAMSEELEILLKDMIVEEKNTKANMVFHKGRLWGKNVVAVVCGIGKVNAAICTQILISEYRIDKIINVGVAGGIGTHIYPGNVVIGNSLVQHDMDTSAFGDKIGQIPRLDTYDFKCDAELVKLAKEACDENKDINSFVGRIVTGDQFVANVEKIRWLSYEFEALACEMEGGSIAHVCYLNSIPFVVIRSISDNANNGAHMDYQEFVPIGVKNSTCILKSMIEKM</sequence>
<dbReference type="GO" id="GO:0019284">
    <property type="term" value="P:L-methionine salvage from S-adenosylmethionine"/>
    <property type="evidence" value="ECO:0007669"/>
    <property type="project" value="TreeGrafter"/>
</dbReference>
<evidence type="ECO:0000256" key="2">
    <source>
        <dbReference type="ARBA" id="ARBA00011974"/>
    </source>
</evidence>
<dbReference type="InterPro" id="IPR035994">
    <property type="entry name" value="Nucleoside_phosphorylase_sf"/>
</dbReference>
<keyword evidence="3" id="KW-0028">Amino-acid biosynthesis</keyword>
<dbReference type="CDD" id="cd09008">
    <property type="entry name" value="MTAN"/>
    <property type="match status" value="1"/>
</dbReference>
<evidence type="ECO:0000313" key="8">
    <source>
        <dbReference type="Proteomes" id="UP000184310"/>
    </source>
</evidence>
<evidence type="ECO:0000256" key="5">
    <source>
        <dbReference type="ARBA" id="ARBA00023167"/>
    </source>
</evidence>
<dbReference type="NCBIfam" id="TIGR01704">
    <property type="entry name" value="MTA_SAH-Nsdase"/>
    <property type="match status" value="1"/>
</dbReference>
<evidence type="ECO:0000256" key="3">
    <source>
        <dbReference type="ARBA" id="ARBA00022605"/>
    </source>
</evidence>
<proteinExistence type="predicted"/>
<dbReference type="EC" id="3.2.2.9" evidence="2"/>
<dbReference type="InterPro" id="IPR000845">
    <property type="entry name" value="Nucleoside_phosphorylase_d"/>
</dbReference>
<evidence type="ECO:0000313" key="7">
    <source>
        <dbReference type="EMBL" id="SHK49996.1"/>
    </source>
</evidence>
<keyword evidence="4" id="KW-0378">Hydrolase</keyword>
<dbReference type="GO" id="GO:0019509">
    <property type="term" value="P:L-methionine salvage from methylthioadenosine"/>
    <property type="evidence" value="ECO:0007669"/>
    <property type="project" value="UniProtKB-UniPathway"/>
</dbReference>
<dbReference type="GO" id="GO:0008782">
    <property type="term" value="F:adenosylhomocysteine nucleosidase activity"/>
    <property type="evidence" value="ECO:0007669"/>
    <property type="project" value="UniProtKB-EC"/>
</dbReference>
<dbReference type="Gene3D" id="3.40.50.1580">
    <property type="entry name" value="Nucleoside phosphorylase domain"/>
    <property type="match status" value="1"/>
</dbReference>
<dbReference type="Proteomes" id="UP000184310">
    <property type="component" value="Unassembled WGS sequence"/>
</dbReference>
<gene>
    <name evidence="7" type="ORF">SAMN02745163_03927</name>
</gene>
<evidence type="ECO:0000259" key="6">
    <source>
        <dbReference type="Pfam" id="PF01048"/>
    </source>
</evidence>
<evidence type="ECO:0000256" key="1">
    <source>
        <dbReference type="ARBA" id="ARBA00004945"/>
    </source>
</evidence>
<dbReference type="PANTHER" id="PTHR46832">
    <property type="entry name" value="5'-METHYLTHIOADENOSINE/S-ADENOSYLHOMOCYSTEINE NUCLEOSIDASE"/>
    <property type="match status" value="1"/>
</dbReference>